<dbReference type="SMART" id="SM00449">
    <property type="entry name" value="SPRY"/>
    <property type="match status" value="2"/>
</dbReference>
<dbReference type="InterPro" id="IPR003879">
    <property type="entry name" value="Butyrophylin_SPRY"/>
</dbReference>
<feature type="region of interest" description="Disordered" evidence="9">
    <location>
        <begin position="37"/>
        <end position="63"/>
    </location>
</feature>
<evidence type="ECO:0000256" key="7">
    <source>
        <dbReference type="PROSITE-ProRule" id="PRU00024"/>
    </source>
</evidence>
<dbReference type="PRINTS" id="PR01407">
    <property type="entry name" value="BUTYPHLNCDUF"/>
</dbReference>
<comment type="caution">
    <text evidence="13">The sequence shown here is derived from an EMBL/GenBank/DDBJ whole genome shotgun (WGS) entry which is preliminary data.</text>
</comment>
<dbReference type="SUPFAM" id="SSF57850">
    <property type="entry name" value="RING/U-box"/>
    <property type="match status" value="2"/>
</dbReference>
<feature type="domain" description="B30.2/SPRY" evidence="12">
    <location>
        <begin position="1020"/>
        <end position="1208"/>
    </location>
</feature>
<dbReference type="Pfam" id="PF15227">
    <property type="entry name" value="zf-C3HC4_4"/>
    <property type="match status" value="1"/>
</dbReference>
<evidence type="ECO:0000256" key="9">
    <source>
        <dbReference type="SAM" id="MobiDB-lite"/>
    </source>
</evidence>
<reference evidence="13 14" key="1">
    <citation type="journal article" date="2024" name="Proc. Natl. Acad. Sci. U.S.A.">
        <title>The genetic regulatory architecture and epigenomic basis for age-related changes in rattlesnake venom.</title>
        <authorList>
            <person name="Hogan M.P."/>
            <person name="Holding M.L."/>
            <person name="Nystrom G.S."/>
            <person name="Colston T.J."/>
            <person name="Bartlett D.A."/>
            <person name="Mason A.J."/>
            <person name="Ellsworth S.A."/>
            <person name="Rautsaw R.M."/>
            <person name="Lawrence K.C."/>
            <person name="Strickland J.L."/>
            <person name="He B."/>
            <person name="Fraser P."/>
            <person name="Margres M.J."/>
            <person name="Gilbert D.M."/>
            <person name="Gibbs H.L."/>
            <person name="Parkinson C.L."/>
            <person name="Rokyta D.R."/>
        </authorList>
    </citation>
    <scope>NUCLEOTIDE SEQUENCE [LARGE SCALE GENOMIC DNA]</scope>
    <source>
        <strain evidence="13">DRR0105</strain>
    </source>
</reference>
<keyword evidence="14" id="KW-1185">Reference proteome</keyword>
<dbReference type="PROSITE" id="PS50188">
    <property type="entry name" value="B302_SPRY"/>
    <property type="match status" value="2"/>
</dbReference>
<feature type="domain" description="RING-type" evidence="10">
    <location>
        <begin position="73"/>
        <end position="113"/>
    </location>
</feature>
<feature type="coiled-coil region" evidence="8">
    <location>
        <begin position="351"/>
        <end position="385"/>
    </location>
</feature>
<dbReference type="PROSITE" id="PS50119">
    <property type="entry name" value="ZF_BBOX"/>
    <property type="match status" value="2"/>
</dbReference>
<dbReference type="InterPro" id="IPR050143">
    <property type="entry name" value="TRIM/RBCC"/>
</dbReference>
<feature type="domain" description="B30.2/SPRY" evidence="12">
    <location>
        <begin position="500"/>
        <end position="700"/>
    </location>
</feature>
<feature type="compositionally biased region" description="Pro residues" evidence="9">
    <location>
        <begin position="189"/>
        <end position="227"/>
    </location>
</feature>
<keyword evidence="8" id="KW-0175">Coiled coil</keyword>
<dbReference type="InterPro" id="IPR006574">
    <property type="entry name" value="PRY"/>
</dbReference>
<dbReference type="InterPro" id="IPR001841">
    <property type="entry name" value="Znf_RING"/>
</dbReference>
<dbReference type="PROSITE" id="PS00518">
    <property type="entry name" value="ZF_RING_1"/>
    <property type="match status" value="2"/>
</dbReference>
<comment type="similarity">
    <text evidence="1">Belongs to the ohanin/vespryn family.</text>
</comment>
<evidence type="ECO:0000256" key="6">
    <source>
        <dbReference type="ARBA" id="ARBA00034460"/>
    </source>
</evidence>
<evidence type="ECO:0000256" key="3">
    <source>
        <dbReference type="ARBA" id="ARBA00022723"/>
    </source>
</evidence>
<dbReference type="Pfam" id="PF00622">
    <property type="entry name" value="SPRY"/>
    <property type="match status" value="2"/>
</dbReference>
<dbReference type="CDD" id="cd16594">
    <property type="entry name" value="RING-HC_TRIM7-like_C-IV"/>
    <property type="match status" value="1"/>
</dbReference>
<feature type="compositionally biased region" description="Pro residues" evidence="9">
    <location>
        <begin position="37"/>
        <end position="56"/>
    </location>
</feature>
<keyword evidence="4 7" id="KW-0863">Zinc-finger</keyword>
<dbReference type="InterPro" id="IPR001870">
    <property type="entry name" value="B30.2/SPRY"/>
</dbReference>
<dbReference type="GO" id="GO:0008270">
    <property type="term" value="F:zinc ion binding"/>
    <property type="evidence" value="ECO:0007669"/>
    <property type="project" value="UniProtKB-KW"/>
</dbReference>
<dbReference type="InterPro" id="IPR013083">
    <property type="entry name" value="Znf_RING/FYVE/PHD"/>
</dbReference>
<keyword evidence="3" id="KW-0479">Metal-binding</keyword>
<organism evidence="13 14">
    <name type="scientific">Crotalus adamanteus</name>
    <name type="common">Eastern diamondback rattlesnake</name>
    <dbReference type="NCBI Taxonomy" id="8729"/>
    <lineage>
        <taxon>Eukaryota</taxon>
        <taxon>Metazoa</taxon>
        <taxon>Chordata</taxon>
        <taxon>Craniata</taxon>
        <taxon>Vertebrata</taxon>
        <taxon>Euteleostomi</taxon>
        <taxon>Lepidosauria</taxon>
        <taxon>Squamata</taxon>
        <taxon>Bifurcata</taxon>
        <taxon>Unidentata</taxon>
        <taxon>Episquamata</taxon>
        <taxon>Toxicofera</taxon>
        <taxon>Serpentes</taxon>
        <taxon>Colubroidea</taxon>
        <taxon>Viperidae</taxon>
        <taxon>Crotalinae</taxon>
        <taxon>Crotalus</taxon>
    </lineage>
</organism>
<feature type="domain" description="B box-type" evidence="11">
    <location>
        <begin position="246"/>
        <end position="287"/>
    </location>
</feature>
<dbReference type="InterPro" id="IPR043136">
    <property type="entry name" value="B30.2/SPRY_sf"/>
</dbReference>
<evidence type="ECO:0000259" key="10">
    <source>
        <dbReference type="PROSITE" id="PS50089"/>
    </source>
</evidence>
<name>A0AAW1BUZ5_CROAD</name>
<dbReference type="CDD" id="cd19762">
    <property type="entry name" value="Bbox2_TRIM7-like"/>
    <property type="match status" value="1"/>
</dbReference>
<dbReference type="Pfam" id="PF00643">
    <property type="entry name" value="zf-B_box"/>
    <property type="match status" value="2"/>
</dbReference>
<dbReference type="Pfam" id="PF13765">
    <property type="entry name" value="PRY"/>
    <property type="match status" value="1"/>
</dbReference>
<dbReference type="SMART" id="SM00184">
    <property type="entry name" value="RING"/>
    <property type="match status" value="2"/>
</dbReference>
<dbReference type="PROSITE" id="PS50089">
    <property type="entry name" value="ZF_RING_2"/>
    <property type="match status" value="2"/>
</dbReference>
<evidence type="ECO:0000313" key="14">
    <source>
        <dbReference type="Proteomes" id="UP001474421"/>
    </source>
</evidence>
<keyword evidence="2" id="KW-0800">Toxin</keyword>
<feature type="coiled-coil region" evidence="8">
    <location>
        <begin position="863"/>
        <end position="890"/>
    </location>
</feature>
<evidence type="ECO:0000259" key="11">
    <source>
        <dbReference type="PROSITE" id="PS50119"/>
    </source>
</evidence>
<comment type="function">
    <text evidence="6">Neurotoxin that produces dose-dependent hypolocomotion and hyperalgesia in mice. May directly act on the central nervous system, as it is 6500-fold more potent when administered intracerebroventricularly than intraperitoneal.</text>
</comment>
<dbReference type="Gene3D" id="3.30.160.60">
    <property type="entry name" value="Classic Zinc Finger"/>
    <property type="match status" value="2"/>
</dbReference>
<dbReference type="PANTHER" id="PTHR24103">
    <property type="entry name" value="E3 UBIQUITIN-PROTEIN LIGASE TRIM"/>
    <property type="match status" value="1"/>
</dbReference>
<dbReference type="InterPro" id="IPR013320">
    <property type="entry name" value="ConA-like_dom_sf"/>
</dbReference>
<dbReference type="Gene3D" id="2.60.120.920">
    <property type="match status" value="2"/>
</dbReference>
<evidence type="ECO:0000256" key="5">
    <source>
        <dbReference type="ARBA" id="ARBA00022833"/>
    </source>
</evidence>
<dbReference type="InterPro" id="IPR003877">
    <property type="entry name" value="SPRY_dom"/>
</dbReference>
<protein>
    <submittedName>
        <fullName evidence="13">Tripartite motif-containing protein 7-like</fullName>
    </submittedName>
</protein>
<gene>
    <name evidence="13" type="ORF">NXF25_004698</name>
</gene>
<dbReference type="FunFam" id="2.60.120.920:FF:000004">
    <property type="entry name" value="Butyrophilin subfamily 1 member A1"/>
    <property type="match status" value="1"/>
</dbReference>
<keyword evidence="5" id="KW-0862">Zinc</keyword>
<evidence type="ECO:0000256" key="4">
    <source>
        <dbReference type="ARBA" id="ARBA00022771"/>
    </source>
</evidence>
<dbReference type="SUPFAM" id="SSF57845">
    <property type="entry name" value="B-box zinc-binding domain"/>
    <property type="match status" value="2"/>
</dbReference>
<dbReference type="SMART" id="SM00589">
    <property type="entry name" value="PRY"/>
    <property type="match status" value="2"/>
</dbReference>
<dbReference type="Gene3D" id="3.30.40.10">
    <property type="entry name" value="Zinc/RING finger domain, C3HC4 (zinc finger)"/>
    <property type="match status" value="2"/>
</dbReference>
<dbReference type="SMART" id="SM00336">
    <property type="entry name" value="BBOX"/>
    <property type="match status" value="2"/>
</dbReference>
<dbReference type="EMBL" id="JAOTOJ010000002">
    <property type="protein sequence ID" value="KAK9405924.1"/>
    <property type="molecule type" value="Genomic_DNA"/>
</dbReference>
<feature type="domain" description="RING-type" evidence="10">
    <location>
        <begin position="747"/>
        <end position="788"/>
    </location>
</feature>
<dbReference type="Proteomes" id="UP001474421">
    <property type="component" value="Unassembled WGS sequence"/>
</dbReference>
<dbReference type="AlphaFoldDB" id="A0AAW1BUZ5"/>
<feature type="domain" description="B box-type" evidence="11">
    <location>
        <begin position="821"/>
        <end position="862"/>
    </location>
</feature>
<evidence type="ECO:0000259" key="12">
    <source>
        <dbReference type="PROSITE" id="PS50188"/>
    </source>
</evidence>
<dbReference type="InterPro" id="IPR017907">
    <property type="entry name" value="Znf_RING_CS"/>
</dbReference>
<evidence type="ECO:0000256" key="8">
    <source>
        <dbReference type="SAM" id="Coils"/>
    </source>
</evidence>
<dbReference type="SUPFAM" id="SSF49899">
    <property type="entry name" value="Concanavalin A-like lectins/glucanases"/>
    <property type="match status" value="2"/>
</dbReference>
<proteinExistence type="inferred from homology"/>
<accession>A0AAW1BUZ5</accession>
<feature type="region of interest" description="Disordered" evidence="9">
    <location>
        <begin position="189"/>
        <end position="243"/>
    </location>
</feature>
<evidence type="ECO:0000256" key="1">
    <source>
        <dbReference type="ARBA" id="ARBA00009651"/>
    </source>
</evidence>
<sequence>MTAEQLLQQRLLRSRLRGAQHPGLSVGGPLPPPLLQPAPPCLLSPPSPPDSPPPGTTPAEIPAGPRYPSETWCSLCRVYCPDPVCLPCGHNFCTGCIGQRLGEPKINISCLECGASARKRNLRPIKPPPLLANLVVERPKRQRLDSFPGAAAAAAVATVVAPPSVGVAPAAPSPVVTAPTIVPPAPVVAKPATPPPRAPTPPTPPLLPAPSPSPAAPSTPPPAPLPIASPTGKRAPVALGGAGDGSGERLCEIHQDVLQFFCEEDQTPICAHCDRSQEHRAHTIFHVERAARDYRPFLFIQERVKAQLESLKQEKNELWNQKLTGEKKIQEYTEKVQTERKDIVTEFEQLHQFLKKQEERLLTQLEELDKDIEKQKDDMMTQISEELSRIGDVITEMEVKCKQPASEFLQMYFQVPQPDLKAVEKLAWMTPFLQVHVGTHRQTSDVPPQGSQDIKKNLARCTAEQFPSAEEATSKLGDRLELLSRKGVVLKKTMNRFQDNVTYAIERTETVRSLNDKGIPTLDPDFSSALLPLDQRNAGDGESQHRLPALHYVPDTPQRLDSRALVLGCDGFTSGRYFWELEVGDGEFWAVGVTRDPSKKKGMMDFSPEEGIWAVGLWKGQHWALTSPVTALSLSKHPQRIRVSLDYVGECVTFTDADTEDAIFTFPPASFNGTRADSLPSKKPEASKMTLQHQLASGTETPALGFVPSIRALYAAAKAEREEGEGDIGGAMAAVLLPGNLQDEATCSVCLEYFKDPVSIQCGHNFCRACITKSWKSLEVDFPCPQCREVFKEKSLRPNRQLANMSEIISQFILHGGRGLEEDRICEKHKEALKLYCKDDQKTICVVCDRSRDHRPHAVVPVEEAAQEYKEQIQTRLDFLKKERQELLEFKTQDDKKSQELLKTIETERQKVLSEFEGLRQFLHEQEQVLLGQLDKMEKGIVKRQNENITELSKEISLLNKFIADLEDKNQEPLLDFLKDVTITIARSDSVKCQKPIPVSSDMKGHVSNFSLKTVALNGALKKFKDHLRDELGKGEKEDLLLDPETANHLLLISPDLKTVRMGCRKQDLSDNPKRFDTNSRVLATEGFKSGRHYWEVEVGSADGWAFGVAKESVRRKGLTQFCPEEGIWALQQNGGQYWAVTTPQRTPLFLNEKLIKVRVYLDYEGEEVSFYNADTMQHLFTFNIAFTEKMFPLFSVCSTITYIKLCC</sequence>
<evidence type="ECO:0000313" key="13">
    <source>
        <dbReference type="EMBL" id="KAK9405924.1"/>
    </source>
</evidence>
<evidence type="ECO:0000256" key="2">
    <source>
        <dbReference type="ARBA" id="ARBA00022699"/>
    </source>
</evidence>
<dbReference type="InterPro" id="IPR000315">
    <property type="entry name" value="Znf_B-box"/>
</dbReference>
<keyword evidence="2" id="KW-0528">Neurotoxin</keyword>